<evidence type="ECO:0000256" key="1">
    <source>
        <dbReference type="SAM" id="SignalP"/>
    </source>
</evidence>
<comment type="caution">
    <text evidence="2">The sequence shown here is derived from an EMBL/GenBank/DDBJ whole genome shotgun (WGS) entry which is preliminary data.</text>
</comment>
<accession>A0A316E6U6</accession>
<dbReference type="RefSeq" id="WP_109743340.1">
    <property type="nucleotide sequence ID" value="NZ_QGGO01000013.1"/>
</dbReference>
<proteinExistence type="predicted"/>
<dbReference type="EMBL" id="QGGO01000013">
    <property type="protein sequence ID" value="PWK26131.1"/>
    <property type="molecule type" value="Genomic_DNA"/>
</dbReference>
<sequence length="279" mass="31916">MDKFIRNNFLAICITLAVIFAFAQKATIFQQDAPKTVQPVVKNTNQEIEATFNNYWKEQGTETSLFILKQDSVKIAEAMLSFTLQDFEQTEPKEHIQMLASTFTQKSINYKNSVTTSTLMPLNILLRPHALEVSSSVQELNGTGFMKLTFAPKSYAVTIEGNLIKKDGEHLALSKTHNEDEMWSKIRQNPATLPQGEFEIIPSLTYWNSLHKTPEVQSVKAEFKNYDGKEFTGKKLKIYSLNYPDLKRNLSIIFEENSPFKIVGWTEENEGKVVIGRRY</sequence>
<organism evidence="2 3">
    <name type="scientific">Arcicella aurantiaca</name>
    <dbReference type="NCBI Taxonomy" id="591202"/>
    <lineage>
        <taxon>Bacteria</taxon>
        <taxon>Pseudomonadati</taxon>
        <taxon>Bacteroidota</taxon>
        <taxon>Cytophagia</taxon>
        <taxon>Cytophagales</taxon>
        <taxon>Flectobacillaceae</taxon>
        <taxon>Arcicella</taxon>
    </lineage>
</organism>
<keyword evidence="3" id="KW-1185">Reference proteome</keyword>
<evidence type="ECO:0000313" key="3">
    <source>
        <dbReference type="Proteomes" id="UP000245489"/>
    </source>
</evidence>
<reference evidence="2 3" key="1">
    <citation type="submission" date="2018-05" db="EMBL/GenBank/DDBJ databases">
        <title>Genomic Encyclopedia of Archaeal and Bacterial Type Strains, Phase II (KMG-II): from individual species to whole genera.</title>
        <authorList>
            <person name="Goeker M."/>
        </authorList>
    </citation>
    <scope>NUCLEOTIDE SEQUENCE [LARGE SCALE GENOMIC DNA]</scope>
    <source>
        <strain evidence="2 3">DSM 22214</strain>
    </source>
</reference>
<dbReference type="AlphaFoldDB" id="A0A316E6U6"/>
<gene>
    <name evidence="2" type="ORF">LV89_02611</name>
</gene>
<protein>
    <submittedName>
        <fullName evidence="2">Uncharacterized protein</fullName>
    </submittedName>
</protein>
<evidence type="ECO:0000313" key="2">
    <source>
        <dbReference type="EMBL" id="PWK26131.1"/>
    </source>
</evidence>
<name>A0A316E6U6_9BACT</name>
<feature type="chain" id="PRO_5016370198" evidence="1">
    <location>
        <begin position="24"/>
        <end position="279"/>
    </location>
</feature>
<feature type="signal peptide" evidence="1">
    <location>
        <begin position="1"/>
        <end position="23"/>
    </location>
</feature>
<keyword evidence="1" id="KW-0732">Signal</keyword>
<dbReference type="OrthoDB" id="5496093at2"/>
<dbReference type="Proteomes" id="UP000245489">
    <property type="component" value="Unassembled WGS sequence"/>
</dbReference>